<evidence type="ECO:0000313" key="2">
    <source>
        <dbReference type="Proteomes" id="UP000237000"/>
    </source>
</evidence>
<organism evidence="1 2">
    <name type="scientific">Trema orientale</name>
    <name type="common">Charcoal tree</name>
    <name type="synonym">Celtis orientalis</name>
    <dbReference type="NCBI Taxonomy" id="63057"/>
    <lineage>
        <taxon>Eukaryota</taxon>
        <taxon>Viridiplantae</taxon>
        <taxon>Streptophyta</taxon>
        <taxon>Embryophyta</taxon>
        <taxon>Tracheophyta</taxon>
        <taxon>Spermatophyta</taxon>
        <taxon>Magnoliopsida</taxon>
        <taxon>eudicotyledons</taxon>
        <taxon>Gunneridae</taxon>
        <taxon>Pentapetalae</taxon>
        <taxon>rosids</taxon>
        <taxon>fabids</taxon>
        <taxon>Rosales</taxon>
        <taxon>Cannabaceae</taxon>
        <taxon>Trema</taxon>
    </lineage>
</organism>
<proteinExistence type="predicted"/>
<dbReference type="InParanoid" id="A0A2P5EEA3"/>
<accession>A0A2P5EEA3</accession>
<reference evidence="2" key="1">
    <citation type="submission" date="2016-06" db="EMBL/GenBank/DDBJ databases">
        <title>Parallel loss of symbiosis genes in relatives of nitrogen-fixing non-legume Parasponia.</title>
        <authorList>
            <person name="Van Velzen R."/>
            <person name="Holmer R."/>
            <person name="Bu F."/>
            <person name="Rutten L."/>
            <person name="Van Zeijl A."/>
            <person name="Liu W."/>
            <person name="Santuari L."/>
            <person name="Cao Q."/>
            <person name="Sharma T."/>
            <person name="Shen D."/>
            <person name="Roswanjaya Y."/>
            <person name="Wardhani T."/>
            <person name="Kalhor M.S."/>
            <person name="Jansen J."/>
            <person name="Van den Hoogen J."/>
            <person name="Gungor B."/>
            <person name="Hartog M."/>
            <person name="Hontelez J."/>
            <person name="Verver J."/>
            <person name="Yang W.-C."/>
            <person name="Schijlen E."/>
            <person name="Repin R."/>
            <person name="Schilthuizen M."/>
            <person name="Schranz E."/>
            <person name="Heidstra R."/>
            <person name="Miyata K."/>
            <person name="Fedorova E."/>
            <person name="Kohlen W."/>
            <person name="Bisseling T."/>
            <person name="Smit S."/>
            <person name="Geurts R."/>
        </authorList>
    </citation>
    <scope>NUCLEOTIDE SEQUENCE [LARGE SCALE GENOMIC DNA]</scope>
    <source>
        <strain evidence="2">cv. RG33-2</strain>
    </source>
</reference>
<dbReference type="Proteomes" id="UP000237000">
    <property type="component" value="Unassembled WGS sequence"/>
</dbReference>
<gene>
    <name evidence="1" type="ORF">TorRG33x02_203150</name>
</gene>
<dbReference type="AlphaFoldDB" id="A0A2P5EEA3"/>
<name>A0A2P5EEA3_TREOI</name>
<dbReference type="EMBL" id="JXTC01000171">
    <property type="protein sequence ID" value="PON83875.1"/>
    <property type="molecule type" value="Genomic_DNA"/>
</dbReference>
<comment type="caution">
    <text evidence="1">The sequence shown here is derived from an EMBL/GenBank/DDBJ whole genome shotgun (WGS) entry which is preliminary data.</text>
</comment>
<protein>
    <submittedName>
        <fullName evidence="1">Uncharacterized protein</fullName>
    </submittedName>
</protein>
<sequence>MRARIDVDVDNPLPVGFFRKLESSKVVWAYGPWPRAEANEKLTIAYLNAGQSSKAEGVKLTLENNMEMTTLVVSEQPGKDNNPKIRQLVSSMNSLGSLKCIQVSKTFSGVDIPANEQNSHQFAIEKNAKRPVCAQNSSNLGCTTIMSKQVECSGVESSSLNIQKAEEAGLTMPLASS</sequence>
<evidence type="ECO:0000313" key="1">
    <source>
        <dbReference type="EMBL" id="PON83875.1"/>
    </source>
</evidence>
<keyword evidence="2" id="KW-1185">Reference proteome</keyword>